<dbReference type="PROSITE" id="PS00444">
    <property type="entry name" value="POLYPRENYL_SYNTHASE_2"/>
    <property type="match status" value="1"/>
</dbReference>
<evidence type="ECO:0000256" key="3">
    <source>
        <dbReference type="ARBA" id="ARBA00022679"/>
    </source>
</evidence>
<evidence type="ECO:0000256" key="5">
    <source>
        <dbReference type="ARBA" id="ARBA00022842"/>
    </source>
</evidence>
<dbReference type="InterPro" id="IPR033749">
    <property type="entry name" value="Polyprenyl_synt_CS"/>
</dbReference>
<dbReference type="GO" id="GO:0004659">
    <property type="term" value="F:prenyltransferase activity"/>
    <property type="evidence" value="ECO:0007669"/>
    <property type="project" value="InterPro"/>
</dbReference>
<dbReference type="Pfam" id="PF00348">
    <property type="entry name" value="polyprenyl_synt"/>
    <property type="match status" value="1"/>
</dbReference>
<dbReference type="Proteomes" id="UP000725002">
    <property type="component" value="Unassembled WGS sequence"/>
</dbReference>
<reference evidence="7" key="1">
    <citation type="submission" date="2020-10" db="EMBL/GenBank/DDBJ databases">
        <authorList>
            <person name="Gilroy R."/>
        </authorList>
    </citation>
    <scope>NUCLEOTIDE SEQUENCE</scope>
    <source>
        <strain evidence="7">G3-8215</strain>
    </source>
</reference>
<evidence type="ECO:0000313" key="7">
    <source>
        <dbReference type="EMBL" id="MBO8484253.1"/>
    </source>
</evidence>
<sequence length="327" mass="35884">MNPEDIKASMGDRWSIVESYIKDSLASDIDLLQTLNDNILSHSGKQLRPLVSMLVAMACSGGKATDDSCRYAAAAELLHNATLLHDDVADSSDQRRGFPTIRSLMGPSVSVLVGDYWLVKAMKLILSASNHSDRVIQIFSKTLSDLAEGEMLQLQKADTGDTGTDDYIRIIYNKTASLFVAACLSAAISVNASEEMEQAVKKFSTALGLAFQIRDDIFDYSQDQGIGKPVGVDVMEQKITLPLLGALDDVSEEEASEVRARVSAIHEHPENREFIMDFVKLHGGVRYAEKELEGYIEEAVNAINVLPESGYRQMLADLARYVGTRSK</sequence>
<dbReference type="Gene3D" id="1.10.600.10">
    <property type="entry name" value="Farnesyl Diphosphate Synthase"/>
    <property type="match status" value="1"/>
</dbReference>
<name>A0A940IJI8_9BACT</name>
<comment type="caution">
    <text evidence="7">The sequence shown here is derived from an EMBL/GenBank/DDBJ whole genome shotgun (WGS) entry which is preliminary data.</text>
</comment>
<dbReference type="InterPro" id="IPR008949">
    <property type="entry name" value="Isoprenoid_synthase_dom_sf"/>
</dbReference>
<dbReference type="GO" id="GO:0046872">
    <property type="term" value="F:metal ion binding"/>
    <property type="evidence" value="ECO:0007669"/>
    <property type="project" value="UniProtKB-KW"/>
</dbReference>
<comment type="similarity">
    <text evidence="2 6">Belongs to the FPP/GGPP synthase family.</text>
</comment>
<dbReference type="CDD" id="cd00685">
    <property type="entry name" value="Trans_IPPS_HT"/>
    <property type="match status" value="1"/>
</dbReference>
<protein>
    <submittedName>
        <fullName evidence="7">Polyprenyl synthetase family protein</fullName>
    </submittedName>
</protein>
<keyword evidence="3 6" id="KW-0808">Transferase</keyword>
<gene>
    <name evidence="7" type="ORF">IAB75_09100</name>
</gene>
<dbReference type="PANTHER" id="PTHR12001">
    <property type="entry name" value="GERANYLGERANYL PYROPHOSPHATE SYNTHASE"/>
    <property type="match status" value="1"/>
</dbReference>
<keyword evidence="5" id="KW-0460">Magnesium</keyword>
<reference evidence="7" key="2">
    <citation type="journal article" date="2021" name="PeerJ">
        <title>Extensive microbial diversity within the chicken gut microbiome revealed by metagenomics and culture.</title>
        <authorList>
            <person name="Gilroy R."/>
            <person name="Ravi A."/>
            <person name="Getino M."/>
            <person name="Pursley I."/>
            <person name="Horton D.L."/>
            <person name="Alikhan N.F."/>
            <person name="Baker D."/>
            <person name="Gharbi K."/>
            <person name="Hall N."/>
            <person name="Watson M."/>
            <person name="Adriaenssens E.M."/>
            <person name="Foster-Nyarko E."/>
            <person name="Jarju S."/>
            <person name="Secka A."/>
            <person name="Antonio M."/>
            <person name="Oren A."/>
            <person name="Chaudhuri R.R."/>
            <person name="La Ragione R."/>
            <person name="Hildebrand F."/>
            <person name="Pallen M.J."/>
        </authorList>
    </citation>
    <scope>NUCLEOTIDE SEQUENCE</scope>
    <source>
        <strain evidence="7">G3-8215</strain>
    </source>
</reference>
<dbReference type="PANTHER" id="PTHR12001:SF69">
    <property type="entry name" value="ALL TRANS-POLYPRENYL-DIPHOSPHATE SYNTHASE PDSS1"/>
    <property type="match status" value="1"/>
</dbReference>
<dbReference type="SUPFAM" id="SSF48576">
    <property type="entry name" value="Terpenoid synthases"/>
    <property type="match status" value="1"/>
</dbReference>
<dbReference type="GO" id="GO:0008299">
    <property type="term" value="P:isoprenoid biosynthetic process"/>
    <property type="evidence" value="ECO:0007669"/>
    <property type="project" value="InterPro"/>
</dbReference>
<dbReference type="AlphaFoldDB" id="A0A940IJI8"/>
<dbReference type="PROSITE" id="PS00723">
    <property type="entry name" value="POLYPRENYL_SYNTHASE_1"/>
    <property type="match status" value="1"/>
</dbReference>
<evidence type="ECO:0000256" key="1">
    <source>
        <dbReference type="ARBA" id="ARBA00001946"/>
    </source>
</evidence>
<dbReference type="EMBL" id="JADILV010000062">
    <property type="protein sequence ID" value="MBO8484253.1"/>
    <property type="molecule type" value="Genomic_DNA"/>
</dbReference>
<evidence type="ECO:0000256" key="2">
    <source>
        <dbReference type="ARBA" id="ARBA00006706"/>
    </source>
</evidence>
<dbReference type="InterPro" id="IPR000092">
    <property type="entry name" value="Polyprenyl_synt"/>
</dbReference>
<keyword evidence="4" id="KW-0479">Metal-binding</keyword>
<comment type="cofactor">
    <cofactor evidence="1">
        <name>Mg(2+)</name>
        <dbReference type="ChEBI" id="CHEBI:18420"/>
    </cofactor>
</comment>
<evidence type="ECO:0000313" key="8">
    <source>
        <dbReference type="Proteomes" id="UP000725002"/>
    </source>
</evidence>
<evidence type="ECO:0000256" key="6">
    <source>
        <dbReference type="RuleBase" id="RU004466"/>
    </source>
</evidence>
<evidence type="ECO:0000256" key="4">
    <source>
        <dbReference type="ARBA" id="ARBA00022723"/>
    </source>
</evidence>
<proteinExistence type="inferred from homology"/>
<organism evidence="7 8">
    <name type="scientific">Candidatus Cryptobacteroides avicola</name>
    <dbReference type="NCBI Taxonomy" id="2840757"/>
    <lineage>
        <taxon>Bacteria</taxon>
        <taxon>Pseudomonadati</taxon>
        <taxon>Bacteroidota</taxon>
        <taxon>Bacteroidia</taxon>
        <taxon>Bacteroidales</taxon>
        <taxon>Candidatus Cryptobacteroides</taxon>
    </lineage>
</organism>
<accession>A0A940IJI8</accession>
<dbReference type="SFLD" id="SFLDS00005">
    <property type="entry name" value="Isoprenoid_Synthase_Type_I"/>
    <property type="match status" value="1"/>
</dbReference>